<dbReference type="RefSeq" id="XP_068351858.1">
    <property type="nucleotide sequence ID" value="XM_068494454.1"/>
</dbReference>
<dbReference type="Proteomes" id="UP000179807">
    <property type="component" value="Unassembled WGS sequence"/>
</dbReference>
<protein>
    <submittedName>
        <fullName evidence="2">Uncharacterized protein</fullName>
    </submittedName>
</protein>
<dbReference type="AlphaFoldDB" id="A0A1J4JJE2"/>
<comment type="caution">
    <text evidence="2">The sequence shown here is derived from an EMBL/GenBank/DDBJ whole genome shotgun (WGS) entry which is preliminary data.</text>
</comment>
<feature type="region of interest" description="Disordered" evidence="1">
    <location>
        <begin position="80"/>
        <end position="126"/>
    </location>
</feature>
<gene>
    <name evidence="2" type="ORF">TRFO_08714</name>
</gene>
<feature type="compositionally biased region" description="Low complexity" evidence="1">
    <location>
        <begin position="84"/>
        <end position="94"/>
    </location>
</feature>
<accession>A0A1J4JJE2</accession>
<dbReference type="VEuPathDB" id="TrichDB:TRFO_08714"/>
<reference evidence="2" key="1">
    <citation type="submission" date="2016-10" db="EMBL/GenBank/DDBJ databases">
        <authorList>
            <person name="Benchimol M."/>
            <person name="Almeida L.G."/>
            <person name="Vasconcelos A.T."/>
            <person name="Perreira-Neves A."/>
            <person name="Rosa I.A."/>
            <person name="Tasca T."/>
            <person name="Bogo M.R."/>
            <person name="de Souza W."/>
        </authorList>
    </citation>
    <scope>NUCLEOTIDE SEQUENCE [LARGE SCALE GENOMIC DNA]</scope>
    <source>
        <strain evidence="2">K</strain>
    </source>
</reference>
<evidence type="ECO:0000313" key="2">
    <source>
        <dbReference type="EMBL" id="OHS98721.1"/>
    </source>
</evidence>
<proteinExistence type="predicted"/>
<sequence length="126" mass="14068">MGEVLEILYKNLELRRDQENDVPFSSLDNATLRTIEAYIKHAKEKEPAVRRMYQNETIPAEKQLEILKAELDRVDDQLRLKKASNSSSEFTSENDTTDDTSGESDSTASSSSESSEGSSDSDTGED</sequence>
<evidence type="ECO:0000256" key="1">
    <source>
        <dbReference type="SAM" id="MobiDB-lite"/>
    </source>
</evidence>
<feature type="compositionally biased region" description="Low complexity" evidence="1">
    <location>
        <begin position="103"/>
        <end position="126"/>
    </location>
</feature>
<keyword evidence="3" id="KW-1185">Reference proteome</keyword>
<dbReference type="GeneID" id="94829158"/>
<organism evidence="2 3">
    <name type="scientific">Tritrichomonas foetus</name>
    <dbReference type="NCBI Taxonomy" id="1144522"/>
    <lineage>
        <taxon>Eukaryota</taxon>
        <taxon>Metamonada</taxon>
        <taxon>Parabasalia</taxon>
        <taxon>Tritrichomonadida</taxon>
        <taxon>Tritrichomonadidae</taxon>
        <taxon>Tritrichomonas</taxon>
    </lineage>
</organism>
<dbReference type="EMBL" id="MLAK01001038">
    <property type="protein sequence ID" value="OHS98721.1"/>
    <property type="molecule type" value="Genomic_DNA"/>
</dbReference>
<name>A0A1J4JJE2_9EUKA</name>
<evidence type="ECO:0000313" key="3">
    <source>
        <dbReference type="Proteomes" id="UP000179807"/>
    </source>
</evidence>